<reference evidence="1" key="1">
    <citation type="journal article" date="2022" name="Arch. Microbiol.">
        <title>Bacteroides muris sp. nov. isolated from the cecum of wild-derived house mice.</title>
        <authorList>
            <person name="Fokt H."/>
            <person name="Unni R."/>
            <person name="Repnik U."/>
            <person name="Schmitz R.A."/>
            <person name="Bramkamp M."/>
            <person name="Baines J.F."/>
            <person name="Unterweger D."/>
        </authorList>
    </citation>
    <scope>NUCLEOTIDE SEQUENCE</scope>
    <source>
        <strain evidence="1">KH365_2</strain>
    </source>
</reference>
<dbReference type="InterPro" id="IPR052934">
    <property type="entry name" value="Methyl-DNA_Rec/Restrict_Enz"/>
</dbReference>
<accession>A0A9X2ST79</accession>
<dbReference type="EMBL" id="JAMZED010000038">
    <property type="protein sequence ID" value="MCR6505754.1"/>
    <property type="molecule type" value="Genomic_DNA"/>
</dbReference>
<dbReference type="Proteomes" id="UP001143192">
    <property type="component" value="Unassembled WGS sequence"/>
</dbReference>
<evidence type="ECO:0000313" key="2">
    <source>
        <dbReference type="Proteomes" id="UP001143192"/>
    </source>
</evidence>
<sequence length="682" mass="78275">MWTDKFKQSELDAWLSRRTSRIPTGGRDPYTSSMRKASRFISALKGDAESRESQLWTDLTSAQLYNREKGETSDLANSLLYNCKLLDVPDDEELSIVLLVLLEALRQQNPIYQSIIRFWYFISKKVSITELSKNISISYLISYLSVRENNYVPLEDIVDDLAFTDISSIDLTELSKMPLSANAISGANKLIEQINSYTTRSARKEMFQALDIMFSFDKVATIDRICPQQKYPDANKRLKDILTLYYGYFSFSSLLYDDSIFNIKINKRQELMNQPLQQIYYGAPGTGKSYATKKVVAEYPETVRTTFHPDSDYSTFVGAYKPTNTTQDKYGLDSVGKTVAIGFEKDSANNVIPIKEKKIEYKFVKQAFLKAYIKAWNLFRDSCADGQELSPQFLVIEEINRGNCAQIFGDLFQLLDRKDGFSEYPIEADEDIQKALLEDDPEDGLSFGKDGLNLSAEQITYINQQYDIVGQPSQKVAEKISQGQVLVLPPNFYIWATMNTSDQSLFPIDSAFKRRWAWKYVRISEGKKKDGTPLNYRIQFSVPAKDEKPTTPVDVSWWDFVKAINKQIEDATKSEDKKLGYFFCKPDKKANETDECNTIISAETFVGKVVFYLWQDVFKDYGFKSDIFKRADKSKISFHDFYPDNITADEQTNPEAIDLQLVKEFIDKVIEKNKNKEQIAEA</sequence>
<proteinExistence type="predicted"/>
<dbReference type="PANTHER" id="PTHR37291">
    <property type="entry name" value="5-METHYLCYTOSINE-SPECIFIC RESTRICTION ENZYME B"/>
    <property type="match status" value="1"/>
</dbReference>
<organism evidence="1 2">
    <name type="scientific">Bacteroides muris</name>
    <name type="common">ex Fokt et al. 2023</name>
    <dbReference type="NCBI Taxonomy" id="2937417"/>
    <lineage>
        <taxon>Bacteria</taxon>
        <taxon>Pseudomonadati</taxon>
        <taxon>Bacteroidota</taxon>
        <taxon>Bacteroidia</taxon>
        <taxon>Bacteroidales</taxon>
        <taxon>Bacteroidaceae</taxon>
        <taxon>Bacteroides</taxon>
    </lineage>
</organism>
<dbReference type="InterPro" id="IPR027417">
    <property type="entry name" value="P-loop_NTPase"/>
</dbReference>
<name>A0A9X2ST79_9BACE</name>
<protein>
    <submittedName>
        <fullName evidence="1">AAA family ATPase</fullName>
    </submittedName>
</protein>
<dbReference type="RefSeq" id="WP_257932123.1">
    <property type="nucleotide sequence ID" value="NZ_JAMZED010000038.1"/>
</dbReference>
<keyword evidence="2" id="KW-1185">Reference proteome</keyword>
<dbReference type="Gene3D" id="3.40.50.300">
    <property type="entry name" value="P-loop containing nucleotide triphosphate hydrolases"/>
    <property type="match status" value="1"/>
</dbReference>
<reference evidence="1" key="2">
    <citation type="submission" date="2022-04" db="EMBL/GenBank/DDBJ databases">
        <authorList>
            <person name="Fokt H."/>
            <person name="Baines J."/>
        </authorList>
    </citation>
    <scope>NUCLEOTIDE SEQUENCE</scope>
    <source>
        <strain evidence="1">KH365_2</strain>
    </source>
</reference>
<dbReference type="PANTHER" id="PTHR37291:SF1">
    <property type="entry name" value="TYPE IV METHYL-DIRECTED RESTRICTION ENZYME ECOKMCRB SUBUNIT"/>
    <property type="match status" value="1"/>
</dbReference>
<dbReference type="AlphaFoldDB" id="A0A9X2ST79"/>
<comment type="caution">
    <text evidence="1">The sequence shown here is derived from an EMBL/GenBank/DDBJ whole genome shotgun (WGS) entry which is preliminary data.</text>
</comment>
<gene>
    <name evidence="1" type="ORF">M1B79_14040</name>
</gene>
<evidence type="ECO:0000313" key="1">
    <source>
        <dbReference type="EMBL" id="MCR6505754.1"/>
    </source>
</evidence>